<dbReference type="GO" id="GO:0003676">
    <property type="term" value="F:nucleic acid binding"/>
    <property type="evidence" value="ECO:0007669"/>
    <property type="project" value="InterPro"/>
</dbReference>
<name>A0A0G4GYQ6_9ALVE</name>
<reference evidence="2" key="1">
    <citation type="submission" date="2014-11" db="EMBL/GenBank/DDBJ databases">
        <authorList>
            <person name="Otto D Thomas"/>
            <person name="Naeem Raeece"/>
        </authorList>
    </citation>
    <scope>NUCLEOTIDE SEQUENCE</scope>
</reference>
<dbReference type="InterPro" id="IPR012337">
    <property type="entry name" value="RNaseH-like_sf"/>
</dbReference>
<protein>
    <recommendedName>
        <fullName evidence="1">Integrase catalytic domain-containing protein</fullName>
    </recommendedName>
</protein>
<gene>
    <name evidence="2" type="ORF">Cvel_23880</name>
</gene>
<feature type="domain" description="Integrase catalytic" evidence="1">
    <location>
        <begin position="38"/>
        <end position="217"/>
    </location>
</feature>
<dbReference type="PROSITE" id="PS50994">
    <property type="entry name" value="INTEGRASE"/>
    <property type="match status" value="1"/>
</dbReference>
<sequence>MHWNPNLLEAMQVYQRVLTEVNNAHYFPDEKQCTSTFRQIATLEEWDKIYHRVVKKMLDADEGVDLNKMKFTNIWKQAIILANSQSKAASHLLSWGRRWEACGKGLPKAVATDNGGEFQGEEYQAAIRSLGAAWDPGAPYIPESQGAVERKNRVIKRALLKFCLQKRVPLYTWPAFTSGVAQQLNETASASCGCSSHKIVWGVKQGIFPLSLGDEVKVIDPRGDHGGGKRRGEPVFAIFGSVLSSKVVFVVYRERGFVVYREKGQWKALKVHPSRVSLRYWNGIAQYEGAKGREGMAETRDVQERIEEGLEELELQGERVVLSDECEEVEEPFSAPGEPPAEVEADAPAAPIEPYSLKGIIAQKQDGAFFPAHILREASVNR</sequence>
<dbReference type="SUPFAM" id="SSF53098">
    <property type="entry name" value="Ribonuclease H-like"/>
    <property type="match status" value="1"/>
</dbReference>
<evidence type="ECO:0000313" key="2">
    <source>
        <dbReference type="EMBL" id="CEM36046.1"/>
    </source>
</evidence>
<dbReference type="Gene3D" id="3.30.420.10">
    <property type="entry name" value="Ribonuclease H-like superfamily/Ribonuclease H"/>
    <property type="match status" value="1"/>
</dbReference>
<dbReference type="InterPro" id="IPR001584">
    <property type="entry name" value="Integrase_cat-core"/>
</dbReference>
<dbReference type="PhylomeDB" id="A0A0G4GYQ6"/>
<dbReference type="InterPro" id="IPR036397">
    <property type="entry name" value="RNaseH_sf"/>
</dbReference>
<dbReference type="AlphaFoldDB" id="A0A0G4GYQ6"/>
<accession>A0A0G4GYQ6</accession>
<organism evidence="2">
    <name type="scientific">Chromera velia CCMP2878</name>
    <dbReference type="NCBI Taxonomy" id="1169474"/>
    <lineage>
        <taxon>Eukaryota</taxon>
        <taxon>Sar</taxon>
        <taxon>Alveolata</taxon>
        <taxon>Colpodellida</taxon>
        <taxon>Chromeraceae</taxon>
        <taxon>Chromera</taxon>
    </lineage>
</organism>
<dbReference type="EMBL" id="CDMZ01001674">
    <property type="protein sequence ID" value="CEM36046.1"/>
    <property type="molecule type" value="Genomic_DNA"/>
</dbReference>
<evidence type="ECO:0000259" key="1">
    <source>
        <dbReference type="PROSITE" id="PS50994"/>
    </source>
</evidence>
<proteinExistence type="predicted"/>
<dbReference type="VEuPathDB" id="CryptoDB:Cvel_23880"/>
<dbReference type="GO" id="GO:0015074">
    <property type="term" value="P:DNA integration"/>
    <property type="evidence" value="ECO:0007669"/>
    <property type="project" value="InterPro"/>
</dbReference>